<gene>
    <name evidence="1" type="ORF">EV653_2264</name>
</gene>
<dbReference type="EMBL" id="SODP01000001">
    <property type="protein sequence ID" value="TDW77100.1"/>
    <property type="molecule type" value="Genomic_DNA"/>
</dbReference>
<protein>
    <submittedName>
        <fullName evidence="1">Uncharacterized protein</fullName>
    </submittedName>
</protein>
<comment type="caution">
    <text evidence="1">The sequence shown here is derived from an EMBL/GenBank/DDBJ whole genome shotgun (WGS) entry which is preliminary data.</text>
</comment>
<name>A0A4R8CM15_9ACTN</name>
<keyword evidence="2" id="KW-1185">Reference proteome</keyword>
<proteinExistence type="predicted"/>
<accession>A0A4R8CM15</accession>
<dbReference type="RefSeq" id="WP_134101154.1">
    <property type="nucleotide sequence ID" value="NZ_SODP01000001.1"/>
</dbReference>
<evidence type="ECO:0000313" key="1">
    <source>
        <dbReference type="EMBL" id="TDW77100.1"/>
    </source>
</evidence>
<sequence>MDDQAATPILDTLSAMTTASLIESDLDPQTLMVARLAALVAVDAPAESYLLNIGPAAEAGLTLETAQSVLVTVAPIVGAPRVLAATTKIVQSLGVAVALSEAVLTAAAEEAAESRAAQSDGSAAS</sequence>
<reference evidence="1 2" key="1">
    <citation type="submission" date="2019-03" db="EMBL/GenBank/DDBJ databases">
        <title>Genomic Encyclopedia of Type Strains, Phase III (KMG-III): the genomes of soil and plant-associated and newly described type strains.</title>
        <authorList>
            <person name="Whitman W."/>
        </authorList>
    </citation>
    <scope>NUCLEOTIDE SEQUENCE [LARGE SCALE GENOMIC DNA]</scope>
    <source>
        <strain evidence="1 2">VKM Ac-2573</strain>
    </source>
</reference>
<dbReference type="InterPro" id="IPR029032">
    <property type="entry name" value="AhpD-like"/>
</dbReference>
<organism evidence="1 2">
    <name type="scientific">Kribbella pratensis</name>
    <dbReference type="NCBI Taxonomy" id="2512112"/>
    <lineage>
        <taxon>Bacteria</taxon>
        <taxon>Bacillati</taxon>
        <taxon>Actinomycetota</taxon>
        <taxon>Actinomycetes</taxon>
        <taxon>Propionibacteriales</taxon>
        <taxon>Kribbellaceae</taxon>
        <taxon>Kribbella</taxon>
    </lineage>
</organism>
<dbReference type="AlphaFoldDB" id="A0A4R8CM15"/>
<dbReference type="OrthoDB" id="5118386at2"/>
<dbReference type="SUPFAM" id="SSF69118">
    <property type="entry name" value="AhpD-like"/>
    <property type="match status" value="1"/>
</dbReference>
<evidence type="ECO:0000313" key="2">
    <source>
        <dbReference type="Proteomes" id="UP000295146"/>
    </source>
</evidence>
<dbReference type="Proteomes" id="UP000295146">
    <property type="component" value="Unassembled WGS sequence"/>
</dbReference>